<proteinExistence type="predicted"/>
<dbReference type="EMBL" id="FNGY01000005">
    <property type="protein sequence ID" value="SDM83244.1"/>
    <property type="molecule type" value="Genomic_DNA"/>
</dbReference>
<dbReference type="Proteomes" id="UP000183200">
    <property type="component" value="Unassembled WGS sequence"/>
</dbReference>
<dbReference type="RefSeq" id="WP_074608281.1">
    <property type="nucleotide sequence ID" value="NZ_FNGY01000005.1"/>
</dbReference>
<dbReference type="PANTHER" id="PTHR43174">
    <property type="entry name" value="UDP-N-ACETYLGLUCOSAMINE 2-EPIMERASE"/>
    <property type="match status" value="1"/>
</dbReference>
<keyword evidence="3" id="KW-1185">Reference proteome</keyword>
<sequence>MRIGILTSSRADFGIYLPLIEKLKADHFFEVDIIAFGTHLSPFFGESAKEIRKNGFEIAYTIDSMLLNDTPDAIASAIGLTSIKFAEFWKNNGDKFDAIFCLGDRYEMFAAVVAGIPFQINFIHLHGGETTLGAIDNIFRHSITLASNCHFVSTEESAARVESLVGKKENIFNVGALSLDNISTLDLLTIQGFEEKWGIDLSKKTILTTFHPETVEFSRNEYFAAEIVKAIDFLEDYQVIITMPNADTAGNAIRQTFISHFSGSNRVFLIENLGQQSYFTALKHVSFLLGNTSSGVIEAASFGKFVINLGDRQKGRAAGENVIHVPVELNSILNAVSRIQTSEMFTGQNLYFNNGAADQIIQVLKQFSND</sequence>
<evidence type="ECO:0000313" key="3">
    <source>
        <dbReference type="Proteomes" id="UP000183200"/>
    </source>
</evidence>
<dbReference type="GO" id="GO:0006047">
    <property type="term" value="P:UDP-N-acetylglucosamine metabolic process"/>
    <property type="evidence" value="ECO:0007669"/>
    <property type="project" value="InterPro"/>
</dbReference>
<dbReference type="Pfam" id="PF02350">
    <property type="entry name" value="Epimerase_2"/>
    <property type="match status" value="1"/>
</dbReference>
<dbReference type="InterPro" id="IPR020004">
    <property type="entry name" value="UDP-GlcNAc_Epase"/>
</dbReference>
<dbReference type="OrthoDB" id="9803238at2"/>
<dbReference type="InterPro" id="IPR003331">
    <property type="entry name" value="UDP_GlcNAc_Epimerase_2_dom"/>
</dbReference>
<protein>
    <submittedName>
        <fullName evidence="2">GDP/UDP-N,N'-diacetylbacillosamine 2-epimerase (Hydrolysing)</fullName>
    </submittedName>
</protein>
<organism evidence="2 3">
    <name type="scientific">Pedobacter steynii</name>
    <dbReference type="NCBI Taxonomy" id="430522"/>
    <lineage>
        <taxon>Bacteria</taxon>
        <taxon>Pseudomonadati</taxon>
        <taxon>Bacteroidota</taxon>
        <taxon>Sphingobacteriia</taxon>
        <taxon>Sphingobacteriales</taxon>
        <taxon>Sphingobacteriaceae</taxon>
        <taxon>Pedobacter</taxon>
    </lineage>
</organism>
<evidence type="ECO:0000259" key="1">
    <source>
        <dbReference type="Pfam" id="PF02350"/>
    </source>
</evidence>
<accession>A0A1G9WFB2</accession>
<reference evidence="3" key="1">
    <citation type="submission" date="2016-10" db="EMBL/GenBank/DDBJ databases">
        <authorList>
            <person name="Varghese N."/>
            <person name="Submissions S."/>
        </authorList>
    </citation>
    <scope>NUCLEOTIDE SEQUENCE [LARGE SCALE GENOMIC DNA]</scope>
    <source>
        <strain evidence="3">DSM 19110</strain>
    </source>
</reference>
<feature type="domain" description="UDP-N-acetylglucosamine 2-epimerase" evidence="1">
    <location>
        <begin position="22"/>
        <end position="365"/>
    </location>
</feature>
<dbReference type="NCBIfam" id="TIGR03568">
    <property type="entry name" value="NeuC_NnaA"/>
    <property type="match status" value="1"/>
</dbReference>
<dbReference type="InterPro" id="IPR029767">
    <property type="entry name" value="WecB-like"/>
</dbReference>
<gene>
    <name evidence="2" type="ORF">SAMN05421820_105158</name>
</gene>
<dbReference type="GO" id="GO:0004553">
    <property type="term" value="F:hydrolase activity, hydrolyzing O-glycosyl compounds"/>
    <property type="evidence" value="ECO:0007669"/>
    <property type="project" value="InterPro"/>
</dbReference>
<name>A0A1G9WFB2_9SPHI</name>
<dbReference type="SUPFAM" id="SSF53756">
    <property type="entry name" value="UDP-Glycosyltransferase/glycogen phosphorylase"/>
    <property type="match status" value="1"/>
</dbReference>
<dbReference type="Gene3D" id="3.40.50.2000">
    <property type="entry name" value="Glycogen Phosphorylase B"/>
    <property type="match status" value="2"/>
</dbReference>
<evidence type="ECO:0000313" key="2">
    <source>
        <dbReference type="EMBL" id="SDM83244.1"/>
    </source>
</evidence>
<dbReference type="AlphaFoldDB" id="A0A1G9WFB2"/>
<dbReference type="PANTHER" id="PTHR43174:SF3">
    <property type="entry name" value="UDP-N-ACETYLGLUCOSAMINE 2-EPIMERASE"/>
    <property type="match status" value="1"/>
</dbReference>